<sequence>MPVRTGKDSKGCYAQWGSQKKYYYACGNASARSSAKTKAA</sequence>
<reference evidence="1" key="1">
    <citation type="journal article" date="2014" name="Front. Microbiol.">
        <title>High frequency of phylogenetically diverse reductive dehalogenase-homologous genes in deep subseafloor sedimentary metagenomes.</title>
        <authorList>
            <person name="Kawai M."/>
            <person name="Futagami T."/>
            <person name="Toyoda A."/>
            <person name="Takaki Y."/>
            <person name="Nishi S."/>
            <person name="Hori S."/>
            <person name="Arai W."/>
            <person name="Tsubouchi T."/>
            <person name="Morono Y."/>
            <person name="Uchiyama I."/>
            <person name="Ito T."/>
            <person name="Fujiyama A."/>
            <person name="Inagaki F."/>
            <person name="Takami H."/>
        </authorList>
    </citation>
    <scope>NUCLEOTIDE SEQUENCE</scope>
    <source>
        <strain evidence="1">Expedition CK06-06</strain>
    </source>
</reference>
<comment type="caution">
    <text evidence="1">The sequence shown here is derived from an EMBL/GenBank/DDBJ whole genome shotgun (WGS) entry which is preliminary data.</text>
</comment>
<proteinExistence type="predicted"/>
<organism evidence="1">
    <name type="scientific">marine sediment metagenome</name>
    <dbReference type="NCBI Taxonomy" id="412755"/>
    <lineage>
        <taxon>unclassified sequences</taxon>
        <taxon>metagenomes</taxon>
        <taxon>ecological metagenomes</taxon>
    </lineage>
</organism>
<accession>X1AHW4</accession>
<name>X1AHW4_9ZZZZ</name>
<evidence type="ECO:0000313" key="1">
    <source>
        <dbReference type="EMBL" id="GAG82210.1"/>
    </source>
</evidence>
<gene>
    <name evidence="1" type="ORF">S01H4_23994</name>
</gene>
<feature type="non-terminal residue" evidence="1">
    <location>
        <position position="40"/>
    </location>
</feature>
<dbReference type="AlphaFoldDB" id="X1AHW4"/>
<protein>
    <submittedName>
        <fullName evidence="1">Uncharacterized protein</fullName>
    </submittedName>
</protein>
<dbReference type="EMBL" id="BART01011217">
    <property type="protein sequence ID" value="GAG82210.1"/>
    <property type="molecule type" value="Genomic_DNA"/>
</dbReference>